<reference evidence="1 2" key="1">
    <citation type="journal article" date="2024" name="Nat. Commun.">
        <title>Phylogenomics reveals the evolutionary origins of lichenization in chlorophyte algae.</title>
        <authorList>
            <person name="Puginier C."/>
            <person name="Libourel C."/>
            <person name="Otte J."/>
            <person name="Skaloud P."/>
            <person name="Haon M."/>
            <person name="Grisel S."/>
            <person name="Petersen M."/>
            <person name="Berrin J.G."/>
            <person name="Delaux P.M."/>
            <person name="Dal Grande F."/>
            <person name="Keller J."/>
        </authorList>
    </citation>
    <scope>NUCLEOTIDE SEQUENCE [LARGE SCALE GENOMIC DNA]</scope>
    <source>
        <strain evidence="1 2">SAG 2523</strain>
    </source>
</reference>
<proteinExistence type="predicted"/>
<dbReference type="EMBL" id="JALJOV010001622">
    <property type="protein sequence ID" value="KAK9845547.1"/>
    <property type="molecule type" value="Genomic_DNA"/>
</dbReference>
<evidence type="ECO:0000313" key="1">
    <source>
        <dbReference type="EMBL" id="KAK9845547.1"/>
    </source>
</evidence>
<organism evidence="1 2">
    <name type="scientific">Apatococcus fuscideae</name>
    <dbReference type="NCBI Taxonomy" id="2026836"/>
    <lineage>
        <taxon>Eukaryota</taxon>
        <taxon>Viridiplantae</taxon>
        <taxon>Chlorophyta</taxon>
        <taxon>core chlorophytes</taxon>
        <taxon>Trebouxiophyceae</taxon>
        <taxon>Chlorellales</taxon>
        <taxon>Chlorellaceae</taxon>
        <taxon>Apatococcus</taxon>
    </lineage>
</organism>
<dbReference type="Proteomes" id="UP001485043">
    <property type="component" value="Unassembled WGS sequence"/>
</dbReference>
<name>A0AAW1SHN0_9CHLO</name>
<comment type="caution">
    <text evidence="1">The sequence shown here is derived from an EMBL/GenBank/DDBJ whole genome shotgun (WGS) entry which is preliminary data.</text>
</comment>
<sequence length="419" mass="45529">MESAFNKFNSVYSPCRFSACHQGCWSTALRQHGFPSSAHDENIRSTVAKQRAWGELTDSHTGHIWREVASTVLDPKLVSEAGRHAGPVQQAAWVLLQPALDGLASLTTDANAAAARVYSGPADISIGFTKPCLVLLGLASLQSPHFLRQTQPSPAVITAFTPPAGLLSFTSKGRAPQQYALQHPIRSQEDEINFGPHREKTILLEDGRSLILIRLVPEATSRDMSFGTPVAGAAIYDVDLLDRMPENEEGGCNEIWHYHVVDASHGHAMIENHRWCAFPNDNLHPAHLQGDSVFLREANTLLTMEPIAGMPARALSPDAGDGHRPRLRCSIHQQLPVSSHAALSPCGRILINTLSHSDPHGCSPLRQVGSRANEDDLMHYCLDSGQSHVVLRARGLANARTDLPAPCPSPSRSVCLDKT</sequence>
<gene>
    <name evidence="1" type="ORF">WJX84_008759</name>
</gene>
<dbReference type="AlphaFoldDB" id="A0AAW1SHN0"/>
<keyword evidence="2" id="KW-1185">Reference proteome</keyword>
<protein>
    <submittedName>
        <fullName evidence="1">Uncharacterized protein</fullName>
    </submittedName>
</protein>
<accession>A0AAW1SHN0</accession>
<evidence type="ECO:0000313" key="2">
    <source>
        <dbReference type="Proteomes" id="UP001485043"/>
    </source>
</evidence>